<reference evidence="8" key="1">
    <citation type="submission" date="2020-05" db="EMBL/GenBank/DDBJ databases">
        <authorList>
            <person name="Chiriac C."/>
            <person name="Salcher M."/>
            <person name="Ghai R."/>
            <person name="Kavagutti S V."/>
        </authorList>
    </citation>
    <scope>NUCLEOTIDE SEQUENCE</scope>
</reference>
<sequence>MVNPRPLKLRSQIAPAPAGDVAASLPIARVWVDSGVYHLDTPFDYWVPARLDVQAQIGVRVQVEFGKQKHEAIIVNRLESSANEGSLKPVLKIMSPVIVATQKSLDLISSVSSRWAGAPFDIVRSAIPPKVASIDSDFAIGVPHGEIPIATPDTYAEFKLPQSLSGAKIRAMWCLPPHVASAFLLAQLAFQRSKFGQVLVVLPDERELLRVHRNLEALGLGDQVRRVDGHLLRSERYRNYLEITQGLRKIALGLRGSIFIPLEPNSTVIVHSEGSEHFYEPRMPSWNVRDVALLRNSQEDISLVFSSYSPCLEVGRLIDSGYLSMISSAQRVAVSAASQIQAELIPSRIFPAIRKDIQLGPVLFLVPAKGYGNAVLCAHCRNIALCDCGGRLLQSASSTPPSCTLCQLNFANWRCKECDGSRIYIASRGIDRFVEELGRSFPNFPIINSAGEHIVSQVEDAPSLVVATPGAEPDTDAGYRAVVIVESLRFLAHSDFRSDERMREQFFSAASKVSPKGHIFIVIDDSHPIVGALARWNPAPMVRRELKQRKELQLPPYSRFIVLEAATKEISMLHTGLLMAQKERRIPENTKISTPRLGASEKSSLSLTCQLGDAEKVVDFIHELQRRRSASHKSLITIRVDPYKLA</sequence>
<dbReference type="AlphaFoldDB" id="A0A6J6WIN2"/>
<evidence type="ECO:0000256" key="3">
    <source>
        <dbReference type="ARBA" id="ARBA00023125"/>
    </source>
</evidence>
<dbReference type="Gene3D" id="3.40.1440.60">
    <property type="entry name" value="PriA, 3(prime) DNA-binding domain"/>
    <property type="match status" value="1"/>
</dbReference>
<dbReference type="GO" id="GO:0006270">
    <property type="term" value="P:DNA replication initiation"/>
    <property type="evidence" value="ECO:0007669"/>
    <property type="project" value="TreeGrafter"/>
</dbReference>
<dbReference type="EMBL" id="CAEZZW010000005">
    <property type="protein sequence ID" value="CAB4782858.1"/>
    <property type="molecule type" value="Genomic_DNA"/>
</dbReference>
<dbReference type="EMBL" id="CAFBOC010000011">
    <property type="protein sequence ID" value="CAB4979589.1"/>
    <property type="molecule type" value="Genomic_DNA"/>
</dbReference>
<dbReference type="EMBL" id="CAFABH010000005">
    <property type="protein sequence ID" value="CAB4824896.1"/>
    <property type="molecule type" value="Genomic_DNA"/>
</dbReference>
<organism evidence="8">
    <name type="scientific">freshwater metagenome</name>
    <dbReference type="NCBI Taxonomy" id="449393"/>
    <lineage>
        <taxon>unclassified sequences</taxon>
        <taxon>metagenomes</taxon>
        <taxon>ecological metagenomes</taxon>
    </lineage>
</organism>
<dbReference type="InterPro" id="IPR041222">
    <property type="entry name" value="PriA_3primeBD"/>
</dbReference>
<proteinExistence type="predicted"/>
<name>A0A6J6WIN2_9ZZZZ</name>
<evidence type="ECO:0000313" key="6">
    <source>
        <dbReference type="EMBL" id="CAB4697598.1"/>
    </source>
</evidence>
<dbReference type="Gene3D" id="3.40.50.300">
    <property type="entry name" value="P-loop containing nucleotide triphosphate hydrolases"/>
    <property type="match status" value="1"/>
</dbReference>
<dbReference type="GO" id="GO:0006302">
    <property type="term" value="P:double-strand break repair"/>
    <property type="evidence" value="ECO:0007669"/>
    <property type="project" value="TreeGrafter"/>
</dbReference>
<dbReference type="EMBL" id="CAESAE010000009">
    <property type="protein sequence ID" value="CAB4344383.1"/>
    <property type="molecule type" value="Genomic_DNA"/>
</dbReference>
<keyword evidence="2" id="KW-0067">ATP-binding</keyword>
<dbReference type="InterPro" id="IPR027417">
    <property type="entry name" value="P-loop_NTPase"/>
</dbReference>
<protein>
    <submittedName>
        <fullName evidence="8">Unannotated protein</fullName>
    </submittedName>
</protein>
<dbReference type="EMBL" id="CAFBLD010000007">
    <property type="protein sequence ID" value="CAB4871810.1"/>
    <property type="molecule type" value="Genomic_DNA"/>
</dbReference>
<evidence type="ECO:0000313" key="11">
    <source>
        <dbReference type="EMBL" id="CAB4949302.1"/>
    </source>
</evidence>
<dbReference type="PANTHER" id="PTHR30580">
    <property type="entry name" value="PRIMOSOMAL PROTEIN N"/>
    <property type="match status" value="1"/>
</dbReference>
<dbReference type="GO" id="GO:0005524">
    <property type="term" value="F:ATP binding"/>
    <property type="evidence" value="ECO:0007669"/>
    <property type="project" value="UniProtKB-KW"/>
</dbReference>
<evidence type="ECO:0000313" key="5">
    <source>
        <dbReference type="EMBL" id="CAB4344383.1"/>
    </source>
</evidence>
<evidence type="ECO:0000313" key="12">
    <source>
        <dbReference type="EMBL" id="CAB4979589.1"/>
    </source>
</evidence>
<accession>A0A6J6WIN2</accession>
<evidence type="ECO:0000313" key="8">
    <source>
        <dbReference type="EMBL" id="CAB4782858.1"/>
    </source>
</evidence>
<evidence type="ECO:0000256" key="2">
    <source>
        <dbReference type="ARBA" id="ARBA00022840"/>
    </source>
</evidence>
<evidence type="ECO:0000313" key="7">
    <source>
        <dbReference type="EMBL" id="CAB4723155.1"/>
    </source>
</evidence>
<dbReference type="GO" id="GO:0043138">
    <property type="term" value="F:3'-5' DNA helicase activity"/>
    <property type="evidence" value="ECO:0007669"/>
    <property type="project" value="TreeGrafter"/>
</dbReference>
<evidence type="ECO:0000313" key="10">
    <source>
        <dbReference type="EMBL" id="CAB4871810.1"/>
    </source>
</evidence>
<dbReference type="PANTHER" id="PTHR30580:SF0">
    <property type="entry name" value="PRIMOSOMAL PROTEIN N"/>
    <property type="match status" value="1"/>
</dbReference>
<keyword evidence="3" id="KW-0238">DNA-binding</keyword>
<evidence type="ECO:0000259" key="4">
    <source>
        <dbReference type="Pfam" id="PF17764"/>
    </source>
</evidence>
<evidence type="ECO:0000256" key="1">
    <source>
        <dbReference type="ARBA" id="ARBA00022741"/>
    </source>
</evidence>
<feature type="domain" description="Primosomal protein N' 3' DNA-binding" evidence="4">
    <location>
        <begin position="32"/>
        <end position="128"/>
    </location>
</feature>
<keyword evidence="1" id="KW-0547">Nucleotide-binding</keyword>
<dbReference type="EMBL" id="CAEZXO010000006">
    <property type="protein sequence ID" value="CAB4697598.1"/>
    <property type="molecule type" value="Genomic_DNA"/>
</dbReference>
<dbReference type="GO" id="GO:0003677">
    <property type="term" value="F:DNA binding"/>
    <property type="evidence" value="ECO:0007669"/>
    <property type="project" value="UniProtKB-KW"/>
</dbReference>
<dbReference type="GO" id="GO:0006310">
    <property type="term" value="P:DNA recombination"/>
    <property type="evidence" value="ECO:0007669"/>
    <property type="project" value="TreeGrafter"/>
</dbReference>
<dbReference type="InterPro" id="IPR042115">
    <property type="entry name" value="PriA_3primeBD_sf"/>
</dbReference>
<dbReference type="Pfam" id="PF17764">
    <property type="entry name" value="PriA_3primeBD"/>
    <property type="match status" value="1"/>
</dbReference>
<dbReference type="EMBL" id="CAFBNH010000006">
    <property type="protein sequence ID" value="CAB4949302.1"/>
    <property type="molecule type" value="Genomic_DNA"/>
</dbReference>
<evidence type="ECO:0000313" key="9">
    <source>
        <dbReference type="EMBL" id="CAB4824896.1"/>
    </source>
</evidence>
<gene>
    <name evidence="6" type="ORF">UFOPK2510_01101</name>
    <name evidence="7" type="ORF">UFOPK2718_00664</name>
    <name evidence="8" type="ORF">UFOPK2936_01060</name>
    <name evidence="9" type="ORF">UFOPK3174_00480</name>
    <name evidence="10" type="ORF">UFOPK3328_01106</name>
    <name evidence="11" type="ORF">UFOPK3779_01085</name>
    <name evidence="12" type="ORF">UFOPK3913_01040</name>
    <name evidence="5" type="ORF">UFOPK4107_01389</name>
</gene>
<dbReference type="EMBL" id="CAEZYM010000005">
    <property type="protein sequence ID" value="CAB4723155.1"/>
    <property type="molecule type" value="Genomic_DNA"/>
</dbReference>